<dbReference type="PROSITE" id="PS00216">
    <property type="entry name" value="SUGAR_TRANSPORT_1"/>
    <property type="match status" value="1"/>
</dbReference>
<dbReference type="InterPro" id="IPR011701">
    <property type="entry name" value="MFS"/>
</dbReference>
<dbReference type="RefSeq" id="WP_065425903.1">
    <property type="nucleotide sequence ID" value="NZ_CABMHU010000012.1"/>
</dbReference>
<dbReference type="Pfam" id="PF07690">
    <property type="entry name" value="MFS_1"/>
    <property type="match status" value="1"/>
</dbReference>
<dbReference type="GO" id="GO:0005886">
    <property type="term" value="C:plasma membrane"/>
    <property type="evidence" value="ECO:0007669"/>
    <property type="project" value="UniProtKB-SubCell"/>
</dbReference>
<dbReference type="PROSITE" id="PS50850">
    <property type="entry name" value="MFS"/>
    <property type="match status" value="1"/>
</dbReference>
<evidence type="ECO:0000256" key="5">
    <source>
        <dbReference type="ARBA" id="ARBA00022692"/>
    </source>
</evidence>
<evidence type="ECO:0000256" key="6">
    <source>
        <dbReference type="ARBA" id="ARBA00022989"/>
    </source>
</evidence>
<dbReference type="InterPro" id="IPR005829">
    <property type="entry name" value="Sugar_transporter_CS"/>
</dbReference>
<evidence type="ECO:0000256" key="1">
    <source>
        <dbReference type="ARBA" id="ARBA00003279"/>
    </source>
</evidence>
<evidence type="ECO:0000313" key="9">
    <source>
        <dbReference type="Proteomes" id="UP000050489"/>
    </source>
</evidence>
<keyword evidence="5" id="KW-0812">Transmembrane</keyword>
<comment type="function">
    <text evidence="1">Resistance to tetracycline by an active tetracycline efflux. This is an energy-dependent process that decreases the accumulation of the antibiotic in whole cells. This protein functions as a metal-tetracycline/H(+) antiporter.</text>
</comment>
<comment type="similarity">
    <text evidence="4">Belongs to the major facilitator superfamily. TCR/Tet family.</text>
</comment>
<dbReference type="CDD" id="cd17388">
    <property type="entry name" value="MFS_TetA"/>
    <property type="match status" value="1"/>
</dbReference>
<dbReference type="NCBIfam" id="NF012174">
    <property type="entry name" value="tet_MFS_A_B_C_D"/>
    <property type="match status" value="1"/>
</dbReference>
<keyword evidence="7" id="KW-0472">Membrane</keyword>
<dbReference type="PANTHER" id="PTHR23507">
    <property type="entry name" value="ZGC:174356"/>
    <property type="match status" value="1"/>
</dbReference>
<reference evidence="9" key="1">
    <citation type="submission" date="2016-04" db="EMBL/GenBank/DDBJ databases">
        <authorList>
            <person name="Osei Sekyere J."/>
            <person name="Sivertsen A."/>
            <person name="Pedersen A.T."/>
            <person name="Sundsfjord A."/>
        </authorList>
    </citation>
    <scope>NUCLEOTIDE SEQUENCE [LARGE SCALE GENOMIC DNA]</scope>
    <source>
        <strain evidence="9">945174350</strain>
    </source>
</reference>
<protein>
    <submittedName>
        <fullName evidence="8">Tetracycline resistance MFS efflux pump</fullName>
    </submittedName>
</protein>
<name>A0A5D4LF84_SERMA</name>
<sequence length="393" mass="41200">MKKPMLVILLTVLLDAVGIGLIMPILPALLRSLGGLDAGSVHYGALLAAYALMQFLFSPILGALSDRFGRRPVLLISLAGAAADYLLMAFAPTLAWLYLGRLLAGITGANMAVATAYVTDITPAGQRARRFGLVGAVFGVGFIVGPLLGGSLGEWHLHAPFLAAAMMNTLNLVMAFFLLPESRKSRPRAAEKIRLNPFSSLRRLHGKPGLLPLAGIYLVMALVSQAPATLWILYGQDRFGWSMMVAGLSLAGYGTCHALSQAFAIGPLVARLGERKALLIGLAADAVGLALLSVATRGWVPFALLPFFAAGGMALPALQALMAHKVDDDHQGELQGTLASMGSLIGVAGPLVATALYAATRDVWPGLVWALAAALYLVVPPLLARSRARDAAP</sequence>
<dbReference type="InterPro" id="IPR001958">
    <property type="entry name" value="Tet-R_TetA/multi-R_MdtG-like"/>
</dbReference>
<dbReference type="AlphaFoldDB" id="A0A5D4LF84"/>
<dbReference type="Proteomes" id="UP000050489">
    <property type="component" value="Unassembled WGS sequence"/>
</dbReference>
<evidence type="ECO:0000256" key="7">
    <source>
        <dbReference type="ARBA" id="ARBA00023136"/>
    </source>
</evidence>
<evidence type="ECO:0000256" key="2">
    <source>
        <dbReference type="ARBA" id="ARBA00004127"/>
    </source>
</evidence>
<proteinExistence type="inferred from homology"/>
<dbReference type="InterPro" id="IPR036259">
    <property type="entry name" value="MFS_trans_sf"/>
</dbReference>
<evidence type="ECO:0000313" key="8">
    <source>
        <dbReference type="EMBL" id="OCO82869.1"/>
    </source>
</evidence>
<gene>
    <name evidence="8" type="ORF">AN695_0220890</name>
</gene>
<dbReference type="EMBL" id="LJEX02000110">
    <property type="protein sequence ID" value="OCO82869.1"/>
    <property type="molecule type" value="Genomic_DNA"/>
</dbReference>
<keyword evidence="6" id="KW-1133">Transmembrane helix</keyword>
<dbReference type="InterPro" id="IPR020846">
    <property type="entry name" value="MFS_dom"/>
</dbReference>
<dbReference type="SUPFAM" id="SSF103473">
    <property type="entry name" value="MFS general substrate transporter"/>
    <property type="match status" value="1"/>
</dbReference>
<dbReference type="Gene3D" id="1.20.1250.20">
    <property type="entry name" value="MFS general substrate transporter like domains"/>
    <property type="match status" value="1"/>
</dbReference>
<dbReference type="PRINTS" id="PR01035">
    <property type="entry name" value="TCRTETA"/>
</dbReference>
<comment type="caution">
    <text evidence="8">The sequence shown here is derived from an EMBL/GenBank/DDBJ whole genome shotgun (WGS) entry which is preliminary data.</text>
</comment>
<dbReference type="PANTHER" id="PTHR23507:SF1">
    <property type="entry name" value="FI18259P1-RELATED"/>
    <property type="match status" value="1"/>
</dbReference>
<accession>A0A5D4LF84</accession>
<dbReference type="GO" id="GO:0022857">
    <property type="term" value="F:transmembrane transporter activity"/>
    <property type="evidence" value="ECO:0007669"/>
    <property type="project" value="InterPro"/>
</dbReference>
<evidence type="ECO:0000256" key="3">
    <source>
        <dbReference type="ARBA" id="ARBA00004236"/>
    </source>
</evidence>
<organism evidence="8 9">
    <name type="scientific">Serratia marcescens</name>
    <dbReference type="NCBI Taxonomy" id="615"/>
    <lineage>
        <taxon>Bacteria</taxon>
        <taxon>Pseudomonadati</taxon>
        <taxon>Pseudomonadota</taxon>
        <taxon>Gammaproteobacteria</taxon>
        <taxon>Enterobacterales</taxon>
        <taxon>Yersiniaceae</taxon>
        <taxon>Serratia</taxon>
    </lineage>
</organism>
<comment type="subcellular location">
    <subcellularLocation>
        <location evidence="3">Cell membrane</location>
    </subcellularLocation>
    <subcellularLocation>
        <location evidence="2">Endomembrane system</location>
        <topology evidence="2">Multi-pass membrane protein</topology>
    </subcellularLocation>
</comment>
<evidence type="ECO:0000256" key="4">
    <source>
        <dbReference type="ARBA" id="ARBA00007520"/>
    </source>
</evidence>